<feature type="domain" description="CCHC-type" evidence="3">
    <location>
        <begin position="550"/>
        <end position="563"/>
    </location>
</feature>
<evidence type="ECO:0000256" key="1">
    <source>
        <dbReference type="PROSITE-ProRule" id="PRU00047"/>
    </source>
</evidence>
<feature type="region of interest" description="Disordered" evidence="2">
    <location>
        <begin position="172"/>
        <end position="202"/>
    </location>
</feature>
<protein>
    <recommendedName>
        <fullName evidence="3">CCHC-type domain-containing protein</fullName>
    </recommendedName>
</protein>
<gene>
    <name evidence="4" type="ORF">PF004_g28780</name>
</gene>
<feature type="region of interest" description="Disordered" evidence="2">
    <location>
        <begin position="420"/>
        <end position="451"/>
    </location>
</feature>
<keyword evidence="1" id="KW-0863">Zinc-finger</keyword>
<dbReference type="Proteomes" id="UP000476176">
    <property type="component" value="Unassembled WGS sequence"/>
</dbReference>
<dbReference type="GO" id="GO:0003676">
    <property type="term" value="F:nucleic acid binding"/>
    <property type="evidence" value="ECO:0007669"/>
    <property type="project" value="InterPro"/>
</dbReference>
<organism evidence="4 5">
    <name type="scientific">Phytophthora fragariae</name>
    <dbReference type="NCBI Taxonomy" id="53985"/>
    <lineage>
        <taxon>Eukaryota</taxon>
        <taxon>Sar</taxon>
        <taxon>Stramenopiles</taxon>
        <taxon>Oomycota</taxon>
        <taxon>Peronosporomycetes</taxon>
        <taxon>Peronosporales</taxon>
        <taxon>Peronosporaceae</taxon>
        <taxon>Phytophthora</taxon>
    </lineage>
</organism>
<evidence type="ECO:0000259" key="3">
    <source>
        <dbReference type="PROSITE" id="PS50158"/>
    </source>
</evidence>
<dbReference type="PROSITE" id="PS50158">
    <property type="entry name" value="ZF_CCHC"/>
    <property type="match status" value="1"/>
</dbReference>
<sequence length="610" mass="67435">MAYLHAELNNFLREDPVMRTMHLKLLGSLTGPVQAPLSTKNKLVAAMDLLRLLKEAGLTAGAFDADDLFHLEVDEIRVATAALFNLLKPMVGERPAARRPKPFSLLKPLDDDQPAVKPAEPKSAQAQSPEYHTGSSQYASATSEAGSDSSSGSRRMSLGPSGAAMLQARAAGDLSVKAPTPRPTEVTSSRASPRTPPQDPANSLESYFQAAMSRFLSERPEMRTPRQRAIHSKIGERDVDMESVVSQDHPELWEYDPDDLDIGATRRTAATAAVVAPTGSPAVQRVEISAISDLKEFTGKDHLLTGPARNWYRQLRRSTRTKWSDLLQSFQTQYCGLGVSVAWQYYHARKRSEETPLEYLHRLNVAGMRARLKIKDGDSKGRLEHVEHFIETLGDPDLADQLTLLRLADADQLEDVLRARERAKSRQKKSTVPSKHRPKPAAPTPPAGHPTAVRAIQVAETRSEYGSDPEDSGSDGELVRAYAAAASDQPQTPAAGEPPKALDPGRPSDIPGDSQPQEHRPRFNRDGQQRYSHCGSHRHSDLGCWKRLTCQKCGKRGHPSDRCFFVCRGCGQLHDHGKCQMEEFYNLIRQWFDPSKHPGLLPEAAEKMLN</sequence>
<dbReference type="GO" id="GO:0008270">
    <property type="term" value="F:zinc ion binding"/>
    <property type="evidence" value="ECO:0007669"/>
    <property type="project" value="UniProtKB-KW"/>
</dbReference>
<comment type="caution">
    <text evidence="4">The sequence shown here is derived from an EMBL/GenBank/DDBJ whole genome shotgun (WGS) entry which is preliminary data.</text>
</comment>
<feature type="compositionally biased region" description="Basic and acidic residues" evidence="2">
    <location>
        <begin position="516"/>
        <end position="528"/>
    </location>
</feature>
<feature type="region of interest" description="Disordered" evidence="2">
    <location>
        <begin position="485"/>
        <end position="540"/>
    </location>
</feature>
<keyword evidence="1" id="KW-0862">Zinc</keyword>
<keyword evidence="1" id="KW-0479">Metal-binding</keyword>
<feature type="region of interest" description="Disordered" evidence="2">
    <location>
        <begin position="98"/>
        <end position="159"/>
    </location>
</feature>
<dbReference type="AlphaFoldDB" id="A0A6G0MHF6"/>
<name>A0A6G0MHF6_9STRA</name>
<reference evidence="4 5" key="1">
    <citation type="submission" date="2018-09" db="EMBL/GenBank/DDBJ databases">
        <title>Genomic investigation of the strawberry pathogen Phytophthora fragariae indicates pathogenicity is determined by transcriptional variation in three key races.</title>
        <authorList>
            <person name="Adams T.M."/>
            <person name="Armitage A.D."/>
            <person name="Sobczyk M.K."/>
            <person name="Bates H.J."/>
            <person name="Dunwell J.M."/>
            <person name="Nellist C.F."/>
            <person name="Harrison R.J."/>
        </authorList>
    </citation>
    <scope>NUCLEOTIDE SEQUENCE [LARGE SCALE GENOMIC DNA]</scope>
    <source>
        <strain evidence="4 5">BC-23</strain>
    </source>
</reference>
<accession>A0A6G0MHF6</accession>
<dbReference type="InterPro" id="IPR001878">
    <property type="entry name" value="Znf_CCHC"/>
</dbReference>
<evidence type="ECO:0000313" key="4">
    <source>
        <dbReference type="EMBL" id="KAE9167579.1"/>
    </source>
</evidence>
<proteinExistence type="predicted"/>
<feature type="compositionally biased region" description="Polar residues" evidence="2">
    <location>
        <begin position="124"/>
        <end position="138"/>
    </location>
</feature>
<evidence type="ECO:0000313" key="5">
    <source>
        <dbReference type="Proteomes" id="UP000476176"/>
    </source>
</evidence>
<feature type="compositionally biased region" description="Low complexity" evidence="2">
    <location>
        <begin position="139"/>
        <end position="159"/>
    </location>
</feature>
<dbReference type="EMBL" id="QXGC01004829">
    <property type="protein sequence ID" value="KAE9167579.1"/>
    <property type="molecule type" value="Genomic_DNA"/>
</dbReference>
<evidence type="ECO:0000256" key="2">
    <source>
        <dbReference type="SAM" id="MobiDB-lite"/>
    </source>
</evidence>
<feature type="compositionally biased region" description="Basic residues" evidence="2">
    <location>
        <begin position="425"/>
        <end position="439"/>
    </location>
</feature>